<reference evidence="11 12" key="1">
    <citation type="submission" date="2016-10" db="EMBL/GenBank/DDBJ databases">
        <authorList>
            <person name="de Groot N.N."/>
        </authorList>
    </citation>
    <scope>NUCLEOTIDE SEQUENCE [LARGE SCALE GENOMIC DNA]</scope>
    <source>
        <strain evidence="11 12">CPCC 100156</strain>
    </source>
</reference>
<feature type="transmembrane region" description="Helical" evidence="9">
    <location>
        <begin position="7"/>
        <end position="30"/>
    </location>
</feature>
<sequence length="167" mass="18129">MRTAEGALGAATAAMLWIAGAALLLMMVNVTLDVTLKYLFRWPVPGTLEMVSYYFMAAAVFFPFAHVQRKRHHIAVTLFTDALPAPARRGLEAAALLLSAVYLAAFGWAGAEEAWEMTQVGEATGAVAFDVLIWPTRWAVPLGTWSMAAWMLLQAVREVAPPRAPAP</sequence>
<feature type="transmembrane region" description="Helical" evidence="9">
    <location>
        <begin position="50"/>
        <end position="67"/>
    </location>
</feature>
<dbReference type="Pfam" id="PF04290">
    <property type="entry name" value="DctQ"/>
    <property type="match status" value="1"/>
</dbReference>
<dbReference type="EMBL" id="FMZX01000036">
    <property type="protein sequence ID" value="SDE43381.1"/>
    <property type="molecule type" value="Genomic_DNA"/>
</dbReference>
<comment type="similarity">
    <text evidence="8 9">Belongs to the TRAP transporter small permease family.</text>
</comment>
<comment type="function">
    <text evidence="9">Part of the tripartite ATP-independent periplasmic (TRAP) transport system.</text>
</comment>
<evidence type="ECO:0000256" key="8">
    <source>
        <dbReference type="ARBA" id="ARBA00038436"/>
    </source>
</evidence>
<proteinExistence type="inferred from homology"/>
<comment type="subunit">
    <text evidence="9">The complex comprises the extracytoplasmic solute receptor protein and the two transmembrane proteins.</text>
</comment>
<dbReference type="GO" id="GO:0015740">
    <property type="term" value="P:C4-dicarboxylate transport"/>
    <property type="evidence" value="ECO:0007669"/>
    <property type="project" value="TreeGrafter"/>
</dbReference>
<keyword evidence="6 9" id="KW-1133">Transmembrane helix</keyword>
<keyword evidence="3" id="KW-1003">Cell membrane</keyword>
<keyword evidence="4 9" id="KW-0997">Cell inner membrane</keyword>
<comment type="caution">
    <text evidence="9">Lacks conserved residue(s) required for the propagation of feature annotation.</text>
</comment>
<organism evidence="11 12">
    <name type="scientific">Belnapia rosea</name>
    <dbReference type="NCBI Taxonomy" id="938405"/>
    <lineage>
        <taxon>Bacteria</taxon>
        <taxon>Pseudomonadati</taxon>
        <taxon>Pseudomonadota</taxon>
        <taxon>Alphaproteobacteria</taxon>
        <taxon>Acetobacterales</taxon>
        <taxon>Roseomonadaceae</taxon>
        <taxon>Belnapia</taxon>
    </lineage>
</organism>
<dbReference type="GO" id="GO:0005886">
    <property type="term" value="C:plasma membrane"/>
    <property type="evidence" value="ECO:0007669"/>
    <property type="project" value="UniProtKB-SubCell"/>
</dbReference>
<evidence type="ECO:0000256" key="1">
    <source>
        <dbReference type="ARBA" id="ARBA00004429"/>
    </source>
</evidence>
<evidence type="ECO:0000259" key="10">
    <source>
        <dbReference type="Pfam" id="PF04290"/>
    </source>
</evidence>
<accession>A0A1G7CVW4</accession>
<evidence type="ECO:0000256" key="5">
    <source>
        <dbReference type="ARBA" id="ARBA00022692"/>
    </source>
</evidence>
<dbReference type="STRING" id="938405.SAMN02927895_05815"/>
<gene>
    <name evidence="11" type="ORF">SAMN04487779_103615</name>
</gene>
<keyword evidence="12" id="KW-1185">Reference proteome</keyword>
<comment type="subcellular location">
    <subcellularLocation>
        <location evidence="1 9">Cell inner membrane</location>
        <topology evidence="1 9">Multi-pass membrane protein</topology>
    </subcellularLocation>
</comment>
<evidence type="ECO:0000256" key="6">
    <source>
        <dbReference type="ARBA" id="ARBA00022989"/>
    </source>
</evidence>
<evidence type="ECO:0000256" key="2">
    <source>
        <dbReference type="ARBA" id="ARBA00022448"/>
    </source>
</evidence>
<dbReference type="RefSeq" id="WP_090571799.1">
    <property type="nucleotide sequence ID" value="NZ_FMXZ01000103.1"/>
</dbReference>
<evidence type="ECO:0000256" key="4">
    <source>
        <dbReference type="ARBA" id="ARBA00022519"/>
    </source>
</evidence>
<feature type="domain" description="Tripartite ATP-independent periplasmic transporters DctQ component" evidence="10">
    <location>
        <begin position="26"/>
        <end position="159"/>
    </location>
</feature>
<dbReference type="OrthoDB" id="4250245at2"/>
<evidence type="ECO:0000313" key="11">
    <source>
        <dbReference type="EMBL" id="SDE43381.1"/>
    </source>
</evidence>
<evidence type="ECO:0000256" key="9">
    <source>
        <dbReference type="RuleBase" id="RU369079"/>
    </source>
</evidence>
<name>A0A1G7CVW4_9PROT</name>
<keyword evidence="5 9" id="KW-0812">Transmembrane</keyword>
<evidence type="ECO:0000256" key="7">
    <source>
        <dbReference type="ARBA" id="ARBA00023136"/>
    </source>
</evidence>
<dbReference type="Proteomes" id="UP000198925">
    <property type="component" value="Unassembled WGS sequence"/>
</dbReference>
<dbReference type="AlphaFoldDB" id="A0A1G7CVW4"/>
<dbReference type="InterPro" id="IPR055348">
    <property type="entry name" value="DctQ"/>
</dbReference>
<evidence type="ECO:0000256" key="3">
    <source>
        <dbReference type="ARBA" id="ARBA00022475"/>
    </source>
</evidence>
<dbReference type="PANTHER" id="PTHR35011">
    <property type="entry name" value="2,3-DIKETO-L-GULONATE TRAP TRANSPORTER SMALL PERMEASE PROTEIN YIAM"/>
    <property type="match status" value="1"/>
</dbReference>
<evidence type="ECO:0000313" key="12">
    <source>
        <dbReference type="Proteomes" id="UP000198925"/>
    </source>
</evidence>
<protein>
    <recommendedName>
        <fullName evidence="9">TRAP transporter small permease protein</fullName>
    </recommendedName>
</protein>
<dbReference type="PANTHER" id="PTHR35011:SF10">
    <property type="entry name" value="TRAP TRANSPORTER SMALL PERMEASE PROTEIN"/>
    <property type="match status" value="1"/>
</dbReference>
<dbReference type="InterPro" id="IPR007387">
    <property type="entry name" value="TRAP_DctQ"/>
</dbReference>
<keyword evidence="7 9" id="KW-0472">Membrane</keyword>
<dbReference type="GO" id="GO:0022857">
    <property type="term" value="F:transmembrane transporter activity"/>
    <property type="evidence" value="ECO:0007669"/>
    <property type="project" value="UniProtKB-UniRule"/>
</dbReference>
<keyword evidence="2 9" id="KW-0813">Transport</keyword>